<dbReference type="Pfam" id="PF08615">
    <property type="entry name" value="RNase_H2_suC"/>
    <property type="match status" value="1"/>
</dbReference>
<proteinExistence type="predicted"/>
<dbReference type="GO" id="GO:0032299">
    <property type="term" value="C:ribonuclease H2 complex"/>
    <property type="evidence" value="ECO:0007669"/>
    <property type="project" value="InterPro"/>
</dbReference>
<evidence type="ECO:0000256" key="1">
    <source>
        <dbReference type="SAM" id="MobiDB-lite"/>
    </source>
</evidence>
<gene>
    <name evidence="2" type="ORF">QBC46DRAFT_314291</name>
</gene>
<evidence type="ECO:0000313" key="2">
    <source>
        <dbReference type="EMBL" id="KAK3940126.1"/>
    </source>
</evidence>
<dbReference type="EMBL" id="MU853800">
    <property type="protein sequence ID" value="KAK3940126.1"/>
    <property type="molecule type" value="Genomic_DNA"/>
</dbReference>
<feature type="region of interest" description="Disordered" evidence="1">
    <location>
        <begin position="1"/>
        <end position="23"/>
    </location>
</feature>
<dbReference type="PANTHER" id="PTHR47204">
    <property type="entry name" value="OS02G0168900 PROTEIN"/>
    <property type="match status" value="1"/>
</dbReference>
<reference evidence="3" key="1">
    <citation type="journal article" date="2023" name="Mol. Phylogenet. Evol.">
        <title>Genome-scale phylogeny and comparative genomics of the fungal order Sordariales.</title>
        <authorList>
            <person name="Hensen N."/>
            <person name="Bonometti L."/>
            <person name="Westerberg I."/>
            <person name="Brannstrom I.O."/>
            <person name="Guillou S."/>
            <person name="Cros-Aarteil S."/>
            <person name="Calhoun S."/>
            <person name="Haridas S."/>
            <person name="Kuo A."/>
            <person name="Mondo S."/>
            <person name="Pangilinan J."/>
            <person name="Riley R."/>
            <person name="LaButti K."/>
            <person name="Andreopoulos B."/>
            <person name="Lipzen A."/>
            <person name="Chen C."/>
            <person name="Yan M."/>
            <person name="Daum C."/>
            <person name="Ng V."/>
            <person name="Clum A."/>
            <person name="Steindorff A."/>
            <person name="Ohm R.A."/>
            <person name="Martin F."/>
            <person name="Silar P."/>
            <person name="Natvig D.O."/>
            <person name="Lalanne C."/>
            <person name="Gautier V."/>
            <person name="Ament-Velasquez S.L."/>
            <person name="Kruys A."/>
            <person name="Hutchinson M.I."/>
            <person name="Powell A.J."/>
            <person name="Barry K."/>
            <person name="Miller A.N."/>
            <person name="Grigoriev I.V."/>
            <person name="Debuchy R."/>
            <person name="Gladieux P."/>
            <person name="Hiltunen Thoren M."/>
            <person name="Johannesson H."/>
        </authorList>
    </citation>
    <scope>NUCLEOTIDE SEQUENCE [LARGE SCALE GENOMIC DNA]</scope>
    <source>
        <strain evidence="3">CBS 340.73</strain>
    </source>
</reference>
<protein>
    <submittedName>
        <fullName evidence="2">Ribonuclease H2, subunit C</fullName>
    </submittedName>
</protein>
<dbReference type="GO" id="GO:0006401">
    <property type="term" value="P:RNA catabolic process"/>
    <property type="evidence" value="ECO:0007669"/>
    <property type="project" value="InterPro"/>
</dbReference>
<dbReference type="Proteomes" id="UP001303473">
    <property type="component" value="Unassembled WGS sequence"/>
</dbReference>
<evidence type="ECO:0000313" key="3">
    <source>
        <dbReference type="Proteomes" id="UP001303473"/>
    </source>
</evidence>
<organism evidence="2 3">
    <name type="scientific">Diplogelasinospora grovesii</name>
    <dbReference type="NCBI Taxonomy" id="303347"/>
    <lineage>
        <taxon>Eukaryota</taxon>
        <taxon>Fungi</taxon>
        <taxon>Dikarya</taxon>
        <taxon>Ascomycota</taxon>
        <taxon>Pezizomycotina</taxon>
        <taxon>Sordariomycetes</taxon>
        <taxon>Sordariomycetidae</taxon>
        <taxon>Sordariales</taxon>
        <taxon>Diplogelasinosporaceae</taxon>
        <taxon>Diplogelasinospora</taxon>
    </lineage>
</organism>
<keyword evidence="3" id="KW-1185">Reference proteome</keyword>
<dbReference type="PANTHER" id="PTHR47204:SF1">
    <property type="entry name" value="RIBONUCLEASE H2 SUBUNIT C"/>
    <property type="match status" value="1"/>
</dbReference>
<accession>A0AAN6N6K0</accession>
<dbReference type="AlphaFoldDB" id="A0AAN6N6K0"/>
<comment type="caution">
    <text evidence="2">The sequence shown here is derived from an EMBL/GenBank/DDBJ whole genome shotgun (WGS) entry which is preliminary data.</text>
</comment>
<dbReference type="InterPro" id="IPR013924">
    <property type="entry name" value="RNase_H2_suC"/>
</dbReference>
<dbReference type="CDD" id="cd09271">
    <property type="entry name" value="RNase_H2-C"/>
    <property type="match status" value="1"/>
</dbReference>
<sequence>MSQPILSVKPSSAEEKTTPNLLPCRVHHNGSVEPIQDFWQPTEADDGTKTAYFRGRKLQGKGVKLPKGYRGVVATAVPPPDSPVAVVDVEAEHEPVTGALRVEANFDEMVVWGHEATADAAADPYVRGMEEWLTLANQIHSYPAPSEK</sequence>
<name>A0AAN6N6K0_9PEZI</name>
<dbReference type="Gene3D" id="2.40.128.680">
    <property type="match status" value="1"/>
</dbReference>